<feature type="chain" id="PRO_5028993744" evidence="2">
    <location>
        <begin position="19"/>
        <end position="259"/>
    </location>
</feature>
<evidence type="ECO:0000313" key="3">
    <source>
        <dbReference type="Proteomes" id="UP000492821"/>
    </source>
</evidence>
<proteinExistence type="predicted"/>
<dbReference type="AlphaFoldDB" id="A0A7E4W1U9"/>
<organism evidence="3 4">
    <name type="scientific">Panagrellus redivivus</name>
    <name type="common">Microworm</name>
    <dbReference type="NCBI Taxonomy" id="6233"/>
    <lineage>
        <taxon>Eukaryota</taxon>
        <taxon>Metazoa</taxon>
        <taxon>Ecdysozoa</taxon>
        <taxon>Nematoda</taxon>
        <taxon>Chromadorea</taxon>
        <taxon>Rhabditida</taxon>
        <taxon>Tylenchina</taxon>
        <taxon>Panagrolaimomorpha</taxon>
        <taxon>Panagrolaimoidea</taxon>
        <taxon>Panagrolaimidae</taxon>
        <taxon>Panagrellus</taxon>
    </lineage>
</organism>
<evidence type="ECO:0000256" key="1">
    <source>
        <dbReference type="SAM" id="MobiDB-lite"/>
    </source>
</evidence>
<dbReference type="PANTHER" id="PTHR37973">
    <property type="entry name" value="CHONDROITIN PROTEOGLYCAN 3"/>
    <property type="match status" value="1"/>
</dbReference>
<dbReference type="PANTHER" id="PTHR37973:SF1">
    <property type="entry name" value="DICKKOPF_N DOMAIN-CONTAINING PROTEIN"/>
    <property type="match status" value="1"/>
</dbReference>
<keyword evidence="3" id="KW-1185">Reference proteome</keyword>
<accession>A0A7E4W1U9</accession>
<reference evidence="4" key="2">
    <citation type="submission" date="2020-10" db="UniProtKB">
        <authorList>
            <consortium name="WormBaseParasite"/>
        </authorList>
    </citation>
    <scope>IDENTIFICATION</scope>
</reference>
<reference evidence="3" key="1">
    <citation type="journal article" date="2013" name="Genetics">
        <title>The draft genome and transcriptome of Panagrellus redivivus are shaped by the harsh demands of a free-living lifestyle.</title>
        <authorList>
            <person name="Srinivasan J."/>
            <person name="Dillman A.R."/>
            <person name="Macchietto M.G."/>
            <person name="Heikkinen L."/>
            <person name="Lakso M."/>
            <person name="Fracchia K.M."/>
            <person name="Antoshechkin I."/>
            <person name="Mortazavi A."/>
            <person name="Wong G."/>
            <person name="Sternberg P.W."/>
        </authorList>
    </citation>
    <scope>NUCLEOTIDE SEQUENCE [LARGE SCALE GENOMIC DNA]</scope>
    <source>
        <strain evidence="3">MT8872</strain>
    </source>
</reference>
<protein>
    <submittedName>
        <fullName evidence="4">Chondroitin proteoglycan 3</fullName>
    </submittedName>
</protein>
<dbReference type="WBParaSite" id="Pan_g6284.t1">
    <property type="protein sequence ID" value="Pan_g6284.t1"/>
    <property type="gene ID" value="Pan_g6284"/>
</dbReference>
<sequence>MMLKSLLLICLLAGSVLANPLDTLANSARTIEEVIEAKPEIEASGQEVAVESTETPEILVVDQGPDDKPEVLVLPAEVSASEDAIVEQIIRASDARDYARAEPIDSASNETSTDDDDYPSTEGVAIDYVTIHPVTDKPDPDAPTTTEPSNDTKDSCKASTVCYADKDCGEEGRCLGLFVGKCNCNACLNWVGCSDDSECGGLNGACADETKRCDCIAGFKVNGFPTFIDALRGLCNNKDCDGKVDTCYGLPCTSGRCVC</sequence>
<dbReference type="Proteomes" id="UP000492821">
    <property type="component" value="Unassembled WGS sequence"/>
</dbReference>
<evidence type="ECO:0000313" key="4">
    <source>
        <dbReference type="WBParaSite" id="Pan_g6284.t1"/>
    </source>
</evidence>
<evidence type="ECO:0000256" key="2">
    <source>
        <dbReference type="SAM" id="SignalP"/>
    </source>
</evidence>
<feature type="signal peptide" evidence="2">
    <location>
        <begin position="1"/>
        <end position="18"/>
    </location>
</feature>
<feature type="region of interest" description="Disordered" evidence="1">
    <location>
        <begin position="101"/>
        <end position="156"/>
    </location>
</feature>
<dbReference type="InterPro" id="IPR039260">
    <property type="entry name" value="Cpg-3"/>
</dbReference>
<keyword evidence="2" id="KW-0732">Signal</keyword>
<name>A0A7E4W1U9_PANRE</name>